<dbReference type="PROSITE" id="PS01174">
    <property type="entry name" value="LIPASE_GDXG_SER"/>
    <property type="match status" value="1"/>
</dbReference>
<evidence type="ECO:0000259" key="4">
    <source>
        <dbReference type="Pfam" id="PF07859"/>
    </source>
</evidence>
<organism evidence="5 6">
    <name type="scientific">Dietzia timorensis</name>
    <dbReference type="NCBI Taxonomy" id="499555"/>
    <lineage>
        <taxon>Bacteria</taxon>
        <taxon>Bacillati</taxon>
        <taxon>Actinomycetota</taxon>
        <taxon>Actinomycetes</taxon>
        <taxon>Mycobacteriales</taxon>
        <taxon>Dietziaceae</taxon>
        <taxon>Dietzia</taxon>
    </lineage>
</organism>
<protein>
    <submittedName>
        <fullName evidence="5">Esterase</fullName>
    </submittedName>
</protein>
<dbReference type="InterPro" id="IPR029058">
    <property type="entry name" value="AB_hydrolase_fold"/>
</dbReference>
<dbReference type="InterPro" id="IPR050300">
    <property type="entry name" value="GDXG_lipolytic_enzyme"/>
</dbReference>
<reference evidence="5 6" key="1">
    <citation type="submission" date="2016-06" db="EMBL/GenBank/DDBJ databases">
        <title>Complete genome sequence of a saline-alkali tolerant type strain Dietzia timorensis ID05-A0528T.</title>
        <authorList>
            <person name="Wu X."/>
        </authorList>
    </citation>
    <scope>NUCLEOTIDE SEQUENCE [LARGE SCALE GENOMIC DNA]</scope>
    <source>
        <strain evidence="5 6">ID05-A0528</strain>
    </source>
</reference>
<accession>A0A173LIV0</accession>
<dbReference type="EMBL" id="CP015961">
    <property type="protein sequence ID" value="ANI92236.1"/>
    <property type="molecule type" value="Genomic_DNA"/>
</dbReference>
<comment type="similarity">
    <text evidence="1">Belongs to the 'GDXG' lipolytic enzyme family.</text>
</comment>
<evidence type="ECO:0000313" key="6">
    <source>
        <dbReference type="Proteomes" id="UP000186104"/>
    </source>
</evidence>
<evidence type="ECO:0000256" key="2">
    <source>
        <dbReference type="ARBA" id="ARBA00022801"/>
    </source>
</evidence>
<dbReference type="InterPro" id="IPR013094">
    <property type="entry name" value="AB_hydrolase_3"/>
</dbReference>
<sequence length="290" mass="30845">MSVAMALTNTLLAHSNKYAPGDDSHVKSDAPVPLSLRRRCTVETDSVAGIDVYTLTPKRGGADIEILYFHGGAYNAGMITPHWWVIRSLIAATGATVHVPSYLLAPEHTADEAYPSLDAVTDDVLLAAGSRRVVFAGDSAGGGIALAEAQRCRDRAGRNADHLVLFSPWVDVTMENPAAREVQKRDVSLNCDLLAAAGLWWAGDRDPSDPLISPANADLADLPPMTVVQGGRDVLAPDVIDLVGKVRDAGGSVHLEEAAEGFHVYVAGWWTPEARRALRLAAQGIRGDGK</sequence>
<evidence type="ECO:0000256" key="3">
    <source>
        <dbReference type="PROSITE-ProRule" id="PRU10038"/>
    </source>
</evidence>
<dbReference type="STRING" id="499555.BJL86_1455"/>
<dbReference type="Proteomes" id="UP000186104">
    <property type="component" value="Chromosome"/>
</dbReference>
<evidence type="ECO:0000256" key="1">
    <source>
        <dbReference type="ARBA" id="ARBA00010515"/>
    </source>
</evidence>
<dbReference type="AlphaFoldDB" id="A0A173LIV0"/>
<keyword evidence="6" id="KW-1185">Reference proteome</keyword>
<keyword evidence="2" id="KW-0378">Hydrolase</keyword>
<evidence type="ECO:0000313" key="5">
    <source>
        <dbReference type="EMBL" id="ANI92236.1"/>
    </source>
</evidence>
<dbReference type="KEGG" id="dtm:BJL86_1455"/>
<gene>
    <name evidence="5" type="ORF">BJL86_1455</name>
</gene>
<name>A0A173LIV0_9ACTN</name>
<dbReference type="OrthoDB" id="9803828at2"/>
<feature type="domain" description="Alpha/beta hydrolase fold-3" evidence="4">
    <location>
        <begin position="66"/>
        <end position="266"/>
    </location>
</feature>
<dbReference type="SUPFAM" id="SSF53474">
    <property type="entry name" value="alpha/beta-Hydrolases"/>
    <property type="match status" value="1"/>
</dbReference>
<feature type="active site" evidence="3">
    <location>
        <position position="139"/>
    </location>
</feature>
<proteinExistence type="inferred from homology"/>
<dbReference type="Pfam" id="PF07859">
    <property type="entry name" value="Abhydrolase_3"/>
    <property type="match status" value="1"/>
</dbReference>
<dbReference type="RefSeq" id="WP_067473000.1">
    <property type="nucleotide sequence ID" value="NZ_CP015961.1"/>
</dbReference>
<dbReference type="PANTHER" id="PTHR48081">
    <property type="entry name" value="AB HYDROLASE SUPERFAMILY PROTEIN C4A8.06C"/>
    <property type="match status" value="1"/>
</dbReference>
<dbReference type="PANTHER" id="PTHR48081:SF8">
    <property type="entry name" value="ALPHA_BETA HYDROLASE FOLD-3 DOMAIN-CONTAINING PROTEIN-RELATED"/>
    <property type="match status" value="1"/>
</dbReference>
<dbReference type="GO" id="GO:0016787">
    <property type="term" value="F:hydrolase activity"/>
    <property type="evidence" value="ECO:0007669"/>
    <property type="project" value="UniProtKB-KW"/>
</dbReference>
<dbReference type="InterPro" id="IPR033140">
    <property type="entry name" value="Lipase_GDXG_put_SER_AS"/>
</dbReference>
<dbReference type="Gene3D" id="3.40.50.1820">
    <property type="entry name" value="alpha/beta hydrolase"/>
    <property type="match status" value="1"/>
</dbReference>